<dbReference type="PANTHER" id="PTHR42711">
    <property type="entry name" value="ABC TRANSPORTER ATP-BINDING PROTEIN"/>
    <property type="match status" value="1"/>
</dbReference>
<dbReference type="InterPro" id="IPR003593">
    <property type="entry name" value="AAA+_ATPase"/>
</dbReference>
<dbReference type="STRING" id="401053.AciPR4_3855"/>
<accession>E8V247</accession>
<protein>
    <submittedName>
        <fullName evidence="5">ABC transporter related protein</fullName>
    </submittedName>
</protein>
<keyword evidence="3" id="KW-0067">ATP-binding</keyword>
<dbReference type="Gene3D" id="3.40.50.300">
    <property type="entry name" value="P-loop containing nucleotide triphosphate hydrolases"/>
    <property type="match status" value="1"/>
</dbReference>
<evidence type="ECO:0000256" key="2">
    <source>
        <dbReference type="ARBA" id="ARBA00022741"/>
    </source>
</evidence>
<proteinExistence type="predicted"/>
<dbReference type="PROSITE" id="PS50893">
    <property type="entry name" value="ABC_TRANSPORTER_2"/>
    <property type="match status" value="1"/>
</dbReference>
<dbReference type="InterPro" id="IPR017871">
    <property type="entry name" value="ABC_transporter-like_CS"/>
</dbReference>
<dbReference type="PROSITE" id="PS00211">
    <property type="entry name" value="ABC_TRANSPORTER_1"/>
    <property type="match status" value="1"/>
</dbReference>
<keyword evidence="2" id="KW-0547">Nucleotide-binding</keyword>
<dbReference type="KEGG" id="tsa:AciPR4_3855"/>
<keyword evidence="6" id="KW-1185">Reference proteome</keyword>
<dbReference type="eggNOG" id="COG1131">
    <property type="taxonomic scope" value="Bacteria"/>
</dbReference>
<sequence length="297" mass="32337">MQDVAAELVGVTQRYGQHVALRDVSLTLRRGEVVALLGPNGAGKTTAVKLLLGLLQPTTGVAKVFGASPKVAQTRMRMGAMLQVSKVPDTVKAREYVELFRCYYPKPMAYDEIVQRAGLKGIENKLLGSLSGGQRQRVLFGLAMCGDPDLIFLDEPTLGMDIEARHAVWAEVRRMRDAGKTVLLTTHYLEEADSLADRIVVIRTGEIVAEGTPREIKGNVAGRKIKCVTRLSVAELKRWPAVTEAEMHDTVTVVTTLAAEEVLRRMLAEDASLSGLEVSSPALEDAFLALTAEKEVL</sequence>
<dbReference type="SMART" id="SM00382">
    <property type="entry name" value="AAA"/>
    <property type="match status" value="1"/>
</dbReference>
<dbReference type="SUPFAM" id="SSF52540">
    <property type="entry name" value="P-loop containing nucleoside triphosphate hydrolases"/>
    <property type="match status" value="1"/>
</dbReference>
<name>E8V247_TERSS</name>
<dbReference type="InterPro" id="IPR027417">
    <property type="entry name" value="P-loop_NTPase"/>
</dbReference>
<dbReference type="HOGENOM" id="CLU_000604_1_2_0"/>
<dbReference type="CDD" id="cd03230">
    <property type="entry name" value="ABC_DR_subfamily_A"/>
    <property type="match status" value="1"/>
</dbReference>
<evidence type="ECO:0000313" key="6">
    <source>
        <dbReference type="Proteomes" id="UP000006844"/>
    </source>
</evidence>
<keyword evidence="1" id="KW-0813">Transport</keyword>
<organism evidence="5 6">
    <name type="scientific">Terriglobus saanensis (strain ATCC BAA-1853 / DSM 23119 / SP1PR4)</name>
    <dbReference type="NCBI Taxonomy" id="401053"/>
    <lineage>
        <taxon>Bacteria</taxon>
        <taxon>Pseudomonadati</taxon>
        <taxon>Acidobacteriota</taxon>
        <taxon>Terriglobia</taxon>
        <taxon>Terriglobales</taxon>
        <taxon>Acidobacteriaceae</taxon>
        <taxon>Terriglobus</taxon>
    </lineage>
</organism>
<evidence type="ECO:0000259" key="4">
    <source>
        <dbReference type="PROSITE" id="PS50893"/>
    </source>
</evidence>
<gene>
    <name evidence="5" type="ordered locus">AciPR4_3855</name>
</gene>
<dbReference type="OrthoDB" id="9804819at2"/>
<dbReference type="RefSeq" id="WP_013570334.1">
    <property type="nucleotide sequence ID" value="NC_014963.1"/>
</dbReference>
<dbReference type="GO" id="GO:0005524">
    <property type="term" value="F:ATP binding"/>
    <property type="evidence" value="ECO:0007669"/>
    <property type="project" value="UniProtKB-KW"/>
</dbReference>
<evidence type="ECO:0000256" key="3">
    <source>
        <dbReference type="ARBA" id="ARBA00022840"/>
    </source>
</evidence>
<feature type="domain" description="ABC transporter" evidence="4">
    <location>
        <begin position="6"/>
        <end position="229"/>
    </location>
</feature>
<dbReference type="AlphaFoldDB" id="E8V247"/>
<dbReference type="Pfam" id="PF00005">
    <property type="entry name" value="ABC_tran"/>
    <property type="match status" value="1"/>
</dbReference>
<evidence type="ECO:0000313" key="5">
    <source>
        <dbReference type="EMBL" id="ADV84604.1"/>
    </source>
</evidence>
<dbReference type="GO" id="GO:0016887">
    <property type="term" value="F:ATP hydrolysis activity"/>
    <property type="evidence" value="ECO:0007669"/>
    <property type="project" value="InterPro"/>
</dbReference>
<dbReference type="InterPro" id="IPR003439">
    <property type="entry name" value="ABC_transporter-like_ATP-bd"/>
</dbReference>
<evidence type="ECO:0000256" key="1">
    <source>
        <dbReference type="ARBA" id="ARBA00022448"/>
    </source>
</evidence>
<dbReference type="EMBL" id="CP002467">
    <property type="protein sequence ID" value="ADV84604.1"/>
    <property type="molecule type" value="Genomic_DNA"/>
</dbReference>
<dbReference type="Proteomes" id="UP000006844">
    <property type="component" value="Chromosome"/>
</dbReference>
<dbReference type="PANTHER" id="PTHR42711:SF17">
    <property type="entry name" value="ABC TRANSPORTER ATP-BINDING PROTEIN"/>
    <property type="match status" value="1"/>
</dbReference>
<reference evidence="5 6" key="1">
    <citation type="journal article" date="2012" name="Stand. Genomic Sci.">
        <title>Complete genome sequence of Terriglobus saanensis type strain SP1PR4(T), an Acidobacteria from tundra soil.</title>
        <authorList>
            <person name="Rawat S.R."/>
            <person name="Mannisto M.K."/>
            <person name="Starovoytov V."/>
            <person name="Goodwin L."/>
            <person name="Nolan M."/>
            <person name="Hauser L."/>
            <person name="Land M."/>
            <person name="Davenport K.W."/>
            <person name="Woyke T."/>
            <person name="Haggblom M.M."/>
        </authorList>
    </citation>
    <scope>NUCLEOTIDE SEQUENCE</scope>
    <source>
        <strain evidence="6">ATCC BAA-1853 / DSM 23119 / SP1PR4</strain>
    </source>
</reference>
<dbReference type="InterPro" id="IPR050763">
    <property type="entry name" value="ABC_transporter_ATP-binding"/>
</dbReference>